<dbReference type="InterPro" id="IPR015955">
    <property type="entry name" value="Lactate_DH/Glyco_Ohase_4_C"/>
</dbReference>
<dbReference type="GO" id="GO:0051213">
    <property type="term" value="F:dioxygenase activity"/>
    <property type="evidence" value="ECO:0007669"/>
    <property type="project" value="UniProtKB-KW"/>
</dbReference>
<dbReference type="Proteomes" id="UP001295420">
    <property type="component" value="Unassembled WGS sequence"/>
</dbReference>
<sequence length="394" mass="42874">MSNKRVLITGVGGVGVFAAHLVAALPGVDLYLGDIRENFIKHKACCIKDNAMWSNPEKPYPNVTPVVMDLMDLESTTAQLREIKPDVVIHLASLLAAGKIRTSVPLEIAKTIYDANPVGTGLRPWAPGHAVLLVNLMKSLHAAGLEETKVINGSGCDFLHVALKSRGLAPTCGLGDFALGEPALKRIIARKYGVEQSDVRIHLAGHHSLIMPLMFVGTNQNIPYYIDVAVLGRNVTEELDFENDIFPQMIDENTWPAEAGLADQEQTAAHGVAIARAILFDTNEVMNVPAPQGLPGCYPARVNASGVEVIVPEGTSLEEMVKVNEAGNVAEGFKEIREDGTMIATDLTVEIIERTFGIEWKYKAFTPDNALEAFKEINVAFNRFVEDYHANNPE</sequence>
<dbReference type="InterPro" id="IPR036291">
    <property type="entry name" value="NAD(P)-bd_dom_sf"/>
</dbReference>
<keyword evidence="1" id="KW-0223">Dioxygenase</keyword>
<dbReference type="GO" id="GO:0016616">
    <property type="term" value="F:oxidoreductase activity, acting on the CH-OH group of donors, NAD or NADP as acceptor"/>
    <property type="evidence" value="ECO:0007669"/>
    <property type="project" value="InterPro"/>
</dbReference>
<dbReference type="SUPFAM" id="SSF56327">
    <property type="entry name" value="LDH C-terminal domain-like"/>
    <property type="match status" value="1"/>
</dbReference>
<name>A0AAU9QA31_9VIBR</name>
<dbReference type="RefSeq" id="WP_409931842.1">
    <property type="nucleotide sequence ID" value="NZ_CAKMTQ010000045.1"/>
</dbReference>
<protein>
    <submittedName>
        <fullName evidence="1">Aromatic ring-opening dioxygenase LigA</fullName>
    </submittedName>
</protein>
<dbReference type="AlphaFoldDB" id="A0AAU9QA31"/>
<keyword evidence="1" id="KW-0560">Oxidoreductase</keyword>
<comment type="caution">
    <text evidence="1">The sequence shown here is derived from an EMBL/GenBank/DDBJ whole genome shotgun (WGS) entry which is preliminary data.</text>
</comment>
<reference evidence="1" key="1">
    <citation type="submission" date="2022-01" db="EMBL/GenBank/DDBJ databases">
        <authorList>
            <person name="Lagorce A."/>
        </authorList>
    </citation>
    <scope>NUCLEOTIDE SEQUENCE</scope>
    <source>
        <strain evidence="1">Th15_F1_D04</strain>
    </source>
</reference>
<dbReference type="Gene3D" id="3.40.50.720">
    <property type="entry name" value="NAD(P)-binding Rossmann-like Domain"/>
    <property type="match status" value="1"/>
</dbReference>
<dbReference type="EMBL" id="CAKMTQ010000045">
    <property type="protein sequence ID" value="CAH1538183.1"/>
    <property type="molecule type" value="Genomic_DNA"/>
</dbReference>
<accession>A0AAU9QA31</accession>
<evidence type="ECO:0000313" key="2">
    <source>
        <dbReference type="Proteomes" id="UP001295420"/>
    </source>
</evidence>
<dbReference type="SUPFAM" id="SSF51735">
    <property type="entry name" value="NAD(P)-binding Rossmann-fold domains"/>
    <property type="match status" value="1"/>
</dbReference>
<gene>
    <name evidence="1" type="ORF">THF1D04_50224</name>
</gene>
<evidence type="ECO:0000313" key="1">
    <source>
        <dbReference type="EMBL" id="CAH1538183.1"/>
    </source>
</evidence>
<organism evidence="1 2">
    <name type="scientific">Vibrio owensii</name>
    <dbReference type="NCBI Taxonomy" id="696485"/>
    <lineage>
        <taxon>Bacteria</taxon>
        <taxon>Pseudomonadati</taxon>
        <taxon>Pseudomonadota</taxon>
        <taxon>Gammaproteobacteria</taxon>
        <taxon>Vibrionales</taxon>
        <taxon>Vibrionaceae</taxon>
        <taxon>Vibrio</taxon>
    </lineage>
</organism>
<proteinExistence type="predicted"/>